<name>A0ABW1Z9V5_9BACT</name>
<sequence length="335" mass="37153">MRFPSLTRIASASALIAAIAVPANAWGPDGHMMINRLAALNLPADVPSFVRDQSGAAVIEYLGPEPDRWRNKAESELAATQAADHFIDMEWANYGKVPCGTNSPAPDAPDAKPVNDPSCVNGWMLPRKRFDFLRSLAAAQAQHPKDNLSPEGVGLQPWQVEEVWQRLKVDFREYRALKKANKDTHGVETAILFDCGWLGHYVGDGSQPLHVSIQYNGWTGPNPNGYTTAHKIHWQFENNFVINGADKEDVAKIVAASKAKIYDDEWIQYFTYLHQTGTSVQQVYKFEKAGALNDKGTPESRAFVDQCLANGAIELRDLIYSAWVHSADPVEEYNG</sequence>
<accession>A0ABW1Z9V5</accession>
<reference evidence="3" key="1">
    <citation type="journal article" date="2019" name="Int. J. Syst. Evol. Microbiol.">
        <title>The Global Catalogue of Microorganisms (GCM) 10K type strain sequencing project: providing services to taxonomists for standard genome sequencing and annotation.</title>
        <authorList>
            <consortium name="The Broad Institute Genomics Platform"/>
            <consortium name="The Broad Institute Genome Sequencing Center for Infectious Disease"/>
            <person name="Wu L."/>
            <person name="Ma J."/>
        </authorList>
    </citation>
    <scope>NUCLEOTIDE SEQUENCE [LARGE SCALE GENOMIC DNA]</scope>
    <source>
        <strain evidence="3">CGMCC 1.16026</strain>
    </source>
</reference>
<evidence type="ECO:0000313" key="2">
    <source>
        <dbReference type="EMBL" id="MFC6644963.1"/>
    </source>
</evidence>
<proteinExistence type="predicted"/>
<gene>
    <name evidence="2" type="ORF">ACFQBQ_05025</name>
</gene>
<dbReference type="InterPro" id="IPR008947">
    <property type="entry name" value="PLipase_C/P1_nuclease_dom_sf"/>
</dbReference>
<feature type="chain" id="PRO_5046518195" evidence="1">
    <location>
        <begin position="26"/>
        <end position="335"/>
    </location>
</feature>
<dbReference type="Proteomes" id="UP001596391">
    <property type="component" value="Unassembled WGS sequence"/>
</dbReference>
<protein>
    <submittedName>
        <fullName evidence="2">Nuclease</fullName>
    </submittedName>
</protein>
<keyword evidence="1" id="KW-0732">Signal</keyword>
<dbReference type="Gene3D" id="1.10.575.10">
    <property type="entry name" value="P1 Nuclease"/>
    <property type="match status" value="1"/>
</dbReference>
<evidence type="ECO:0000256" key="1">
    <source>
        <dbReference type="SAM" id="SignalP"/>
    </source>
</evidence>
<keyword evidence="3" id="KW-1185">Reference proteome</keyword>
<dbReference type="RefSeq" id="WP_263371369.1">
    <property type="nucleotide sequence ID" value="NZ_JAGSYD010000003.1"/>
</dbReference>
<organism evidence="2 3">
    <name type="scientific">Granulicella cerasi</name>
    <dbReference type="NCBI Taxonomy" id="741063"/>
    <lineage>
        <taxon>Bacteria</taxon>
        <taxon>Pseudomonadati</taxon>
        <taxon>Acidobacteriota</taxon>
        <taxon>Terriglobia</taxon>
        <taxon>Terriglobales</taxon>
        <taxon>Acidobacteriaceae</taxon>
        <taxon>Granulicella</taxon>
    </lineage>
</organism>
<dbReference type="EMBL" id="JBHSWI010000001">
    <property type="protein sequence ID" value="MFC6644963.1"/>
    <property type="molecule type" value="Genomic_DNA"/>
</dbReference>
<comment type="caution">
    <text evidence="2">The sequence shown here is derived from an EMBL/GenBank/DDBJ whole genome shotgun (WGS) entry which is preliminary data.</text>
</comment>
<feature type="signal peptide" evidence="1">
    <location>
        <begin position="1"/>
        <end position="25"/>
    </location>
</feature>
<evidence type="ECO:0000313" key="3">
    <source>
        <dbReference type="Proteomes" id="UP001596391"/>
    </source>
</evidence>
<dbReference type="SUPFAM" id="SSF48537">
    <property type="entry name" value="Phospholipase C/P1 nuclease"/>
    <property type="match status" value="1"/>
</dbReference>